<dbReference type="InterPro" id="IPR029442">
    <property type="entry name" value="GyrI-like"/>
</dbReference>
<dbReference type="OrthoDB" id="5337216at2"/>
<dbReference type="Proteomes" id="UP000013750">
    <property type="component" value="Unassembled WGS sequence"/>
</dbReference>
<dbReference type="Proteomes" id="UP000014160">
    <property type="component" value="Unassembled WGS sequence"/>
</dbReference>
<dbReference type="SMART" id="SM00871">
    <property type="entry name" value="AraC_E_bind"/>
    <property type="match status" value="1"/>
</dbReference>
<sequence length="149" mass="16836">MNYLIESLSSKTVFFKRRVGSYGPENHALMDSVKAHLKKEKLFSENTVIYGIALDDPTKISAEHCRYDVAVESDVAIPNMSSKDLDSGDYAIFEIDHTSNAVSAFWNTFASLLTQDSYAIDFSRPILERYRISLINAGRCEMLVPIKMQ</sequence>
<dbReference type="HOGENOM" id="CLU_113664_1_0_9"/>
<dbReference type="PANTHER" id="PTHR40055:SF1">
    <property type="entry name" value="TRANSCRIPTIONAL REGULATOR YGIV-RELATED"/>
    <property type="match status" value="1"/>
</dbReference>
<dbReference type="SUPFAM" id="SSF55136">
    <property type="entry name" value="Probable bacterial effector-binding domain"/>
    <property type="match status" value="1"/>
</dbReference>
<keyword evidence="5" id="KW-1185">Reference proteome</keyword>
<evidence type="ECO:0000313" key="4">
    <source>
        <dbReference type="Proteomes" id="UP000013750"/>
    </source>
</evidence>
<dbReference type="RefSeq" id="WP_010782439.1">
    <property type="nucleotide sequence ID" value="NZ_ASWH01000003.1"/>
</dbReference>
<comment type="caution">
    <text evidence="2">The sequence shown here is derived from an EMBL/GenBank/DDBJ whole genome shotgun (WGS) entry which is preliminary data.</text>
</comment>
<feature type="domain" description="AraC effector-binding" evidence="1">
    <location>
        <begin position="1"/>
        <end position="147"/>
    </location>
</feature>
<dbReference type="AlphaFoldDB" id="R2V170"/>
<dbReference type="PANTHER" id="PTHR40055">
    <property type="entry name" value="TRANSCRIPTIONAL REGULATOR YGIV-RELATED"/>
    <property type="match status" value="1"/>
</dbReference>
<evidence type="ECO:0000313" key="2">
    <source>
        <dbReference type="EMBL" id="EOI51585.1"/>
    </source>
</evidence>
<name>R2V170_9ENTE</name>
<dbReference type="InterPro" id="IPR010499">
    <property type="entry name" value="AraC_E-bd"/>
</dbReference>
<reference evidence="3 5" key="2">
    <citation type="submission" date="2013-03" db="EMBL/GenBank/DDBJ databases">
        <title>The Genome Sequence of Enterococcus gilvus ATCC BAA-350 (PacBio/Illumina hybrid assembly).</title>
        <authorList>
            <consortium name="The Broad Institute Genomics Platform"/>
            <consortium name="The Broad Institute Genome Sequencing Center for Infectious Disease"/>
            <person name="Earl A."/>
            <person name="Russ C."/>
            <person name="Gilmore M."/>
            <person name="Surin D."/>
            <person name="Walker B."/>
            <person name="Young S."/>
            <person name="Zeng Q."/>
            <person name="Gargeya S."/>
            <person name="Fitzgerald M."/>
            <person name="Haas B."/>
            <person name="Abouelleil A."/>
            <person name="Allen A.W."/>
            <person name="Alvarado L."/>
            <person name="Arachchi H.M."/>
            <person name="Berlin A.M."/>
            <person name="Chapman S.B."/>
            <person name="Gainer-Dewar J."/>
            <person name="Goldberg J."/>
            <person name="Griggs A."/>
            <person name="Gujja S."/>
            <person name="Hansen M."/>
            <person name="Howarth C."/>
            <person name="Imamovic A."/>
            <person name="Ireland A."/>
            <person name="Larimer J."/>
            <person name="McCowan C."/>
            <person name="Murphy C."/>
            <person name="Pearson M."/>
            <person name="Poon T.W."/>
            <person name="Priest M."/>
            <person name="Roberts A."/>
            <person name="Saif S."/>
            <person name="Shea T."/>
            <person name="Sisk P."/>
            <person name="Sykes S."/>
            <person name="Wortman J."/>
            <person name="Nusbaum C."/>
            <person name="Birren B."/>
        </authorList>
    </citation>
    <scope>NUCLEOTIDE SEQUENCE [LARGE SCALE GENOMIC DNA]</scope>
    <source>
        <strain evidence="3 5">ATCC BAA-350</strain>
    </source>
</reference>
<dbReference type="Gene3D" id="3.20.80.10">
    <property type="entry name" value="Regulatory factor, effector binding domain"/>
    <property type="match status" value="1"/>
</dbReference>
<accession>R2V170</accession>
<proteinExistence type="predicted"/>
<dbReference type="EMBL" id="AJDQ01000032">
    <property type="protein sequence ID" value="EOI51585.1"/>
    <property type="molecule type" value="Genomic_DNA"/>
</dbReference>
<dbReference type="eggNOG" id="COG3449">
    <property type="taxonomic scope" value="Bacteria"/>
</dbReference>
<dbReference type="EMBL" id="ASWH01000003">
    <property type="protein sequence ID" value="EOW78408.1"/>
    <property type="molecule type" value="Genomic_DNA"/>
</dbReference>
<gene>
    <name evidence="3" type="ORF">I592_04001</name>
    <name evidence="2" type="ORF">UKC_04126</name>
</gene>
<evidence type="ECO:0000313" key="3">
    <source>
        <dbReference type="EMBL" id="EOW78408.1"/>
    </source>
</evidence>
<protein>
    <recommendedName>
        <fullName evidence="1">AraC effector-binding domain-containing protein</fullName>
    </recommendedName>
</protein>
<dbReference type="Pfam" id="PF06445">
    <property type="entry name" value="GyrI-like"/>
    <property type="match status" value="1"/>
</dbReference>
<reference evidence="2 4" key="1">
    <citation type="submission" date="2013-02" db="EMBL/GenBank/DDBJ databases">
        <title>The Genome Sequence of Enterococcus gilvus ATCC BAA-350.</title>
        <authorList>
            <consortium name="The Broad Institute Genome Sequencing Platform"/>
            <consortium name="The Broad Institute Genome Sequencing Center for Infectious Disease"/>
            <person name="Earl A.M."/>
            <person name="Gilmore M.S."/>
            <person name="Lebreton F."/>
            <person name="Walker B."/>
            <person name="Young S.K."/>
            <person name="Zeng Q."/>
            <person name="Gargeya S."/>
            <person name="Fitzgerald M."/>
            <person name="Haas B."/>
            <person name="Abouelleil A."/>
            <person name="Alvarado L."/>
            <person name="Arachchi H.M."/>
            <person name="Berlin A.M."/>
            <person name="Chapman S.B."/>
            <person name="Dewar J."/>
            <person name="Goldberg J."/>
            <person name="Griggs A."/>
            <person name="Gujja S."/>
            <person name="Hansen M."/>
            <person name="Howarth C."/>
            <person name="Imamovic A."/>
            <person name="Larimer J."/>
            <person name="McCowan C."/>
            <person name="Murphy C."/>
            <person name="Neiman D."/>
            <person name="Pearson M."/>
            <person name="Priest M."/>
            <person name="Roberts A."/>
            <person name="Saif S."/>
            <person name="Shea T."/>
            <person name="Sisk P."/>
            <person name="Sykes S."/>
            <person name="Wortman J."/>
            <person name="Nusbaum C."/>
            <person name="Birren B."/>
        </authorList>
    </citation>
    <scope>NUCLEOTIDE SEQUENCE [LARGE SCALE GENOMIC DNA]</scope>
    <source>
        <strain evidence="2 4">ATCC BAA-350</strain>
    </source>
</reference>
<evidence type="ECO:0000259" key="1">
    <source>
        <dbReference type="SMART" id="SM00871"/>
    </source>
</evidence>
<organism evidence="2 4">
    <name type="scientific">Enterococcus gilvus ATCC BAA-350</name>
    <dbReference type="NCBI Taxonomy" id="1158614"/>
    <lineage>
        <taxon>Bacteria</taxon>
        <taxon>Bacillati</taxon>
        <taxon>Bacillota</taxon>
        <taxon>Bacilli</taxon>
        <taxon>Lactobacillales</taxon>
        <taxon>Enterococcaceae</taxon>
        <taxon>Enterococcus</taxon>
    </lineage>
</organism>
<evidence type="ECO:0000313" key="5">
    <source>
        <dbReference type="Proteomes" id="UP000014160"/>
    </source>
</evidence>
<dbReference type="InterPro" id="IPR011256">
    <property type="entry name" value="Reg_factor_effector_dom_sf"/>
</dbReference>
<dbReference type="InterPro" id="IPR050908">
    <property type="entry name" value="SmbC-like"/>
</dbReference>